<organism evidence="1 2">
    <name type="scientific">Gomphosphaeria aponina SAG 52.96 = DSM 107014</name>
    <dbReference type="NCBI Taxonomy" id="1521640"/>
    <lineage>
        <taxon>Bacteria</taxon>
        <taxon>Bacillati</taxon>
        <taxon>Cyanobacteriota</taxon>
        <taxon>Cyanophyceae</taxon>
        <taxon>Oscillatoriophycideae</taxon>
        <taxon>Chroococcales</taxon>
        <taxon>Gomphosphaeriaceae</taxon>
        <taxon>Gomphosphaeria</taxon>
    </lineage>
</organism>
<comment type="caution">
    <text evidence="1">The sequence shown here is derived from an EMBL/GenBank/DDBJ whole genome shotgun (WGS) entry which is preliminary data.</text>
</comment>
<dbReference type="InterPro" id="IPR002636">
    <property type="entry name" value="DUF29"/>
</dbReference>
<dbReference type="AlphaFoldDB" id="A0A941GRI2"/>
<name>A0A941GRI2_9CHRO</name>
<dbReference type="PANTHER" id="PTHR34235">
    <property type="entry name" value="SLR1203 PROTEIN-RELATED"/>
    <property type="match status" value="1"/>
</dbReference>
<gene>
    <name evidence="1" type="ORF">DSM107014_11485</name>
</gene>
<dbReference type="EMBL" id="JADQBC010000073">
    <property type="protein sequence ID" value="MBR8828502.1"/>
    <property type="molecule type" value="Genomic_DNA"/>
</dbReference>
<evidence type="ECO:0000313" key="2">
    <source>
        <dbReference type="Proteomes" id="UP000767446"/>
    </source>
</evidence>
<sequence>MRSQDYANLHWENLIEEIEDMGRKERKSLKSNLIVILLHLLKWQYQPELRGGSWKGSIVEHRQGLRDALKESPSFKPYLTEIFDECYLDAVERACAETGIDRETFPESCPYTIIEVLAAGFFPANH</sequence>
<dbReference type="PANTHER" id="PTHR34235:SF3">
    <property type="entry name" value="SLR1203 PROTEIN"/>
    <property type="match status" value="1"/>
</dbReference>
<reference evidence="1" key="1">
    <citation type="submission" date="2021-02" db="EMBL/GenBank/DDBJ databases">
        <title>Metagenome analyses of Stigonema ocellatum DSM 106950, Chlorogloea purpurea SAG 13.99 and Gomphosphaeria aponina DSM 107014.</title>
        <authorList>
            <person name="Marter P."/>
            <person name="Huang S."/>
        </authorList>
    </citation>
    <scope>NUCLEOTIDE SEQUENCE</scope>
    <source>
        <strain evidence="1">JP213</strain>
    </source>
</reference>
<accession>A0A941GRI2</accession>
<evidence type="ECO:0000313" key="1">
    <source>
        <dbReference type="EMBL" id="MBR8828502.1"/>
    </source>
</evidence>
<proteinExistence type="predicted"/>
<dbReference type="Proteomes" id="UP000767446">
    <property type="component" value="Unassembled WGS sequence"/>
</dbReference>
<protein>
    <submittedName>
        <fullName evidence="1">DUF29 domain-containing protein</fullName>
    </submittedName>
</protein>
<dbReference type="Gene3D" id="1.20.1220.20">
    <property type="entry name" value="Uncharcterised protein PF01724"/>
    <property type="match status" value="1"/>
</dbReference>
<dbReference type="Pfam" id="PF01724">
    <property type="entry name" value="DUF29"/>
    <property type="match status" value="1"/>
</dbReference>